<evidence type="ECO:0000256" key="20">
    <source>
        <dbReference type="ARBA" id="ARBA00032134"/>
    </source>
</evidence>
<evidence type="ECO:0000256" key="19">
    <source>
        <dbReference type="ARBA" id="ARBA00025152"/>
    </source>
</evidence>
<evidence type="ECO:0000256" key="2">
    <source>
        <dbReference type="ARBA" id="ARBA00004191"/>
    </source>
</evidence>
<evidence type="ECO:0000256" key="4">
    <source>
        <dbReference type="ARBA" id="ARBA00008773"/>
    </source>
</evidence>
<evidence type="ECO:0000256" key="10">
    <source>
        <dbReference type="ARBA" id="ARBA00022622"/>
    </source>
</evidence>
<dbReference type="PANTHER" id="PTHR16631:SF13">
    <property type="entry name" value="GLUCAN ENDO-1,3-BETA-GLUCOSIDASE EGLC-RELATED"/>
    <property type="match status" value="1"/>
</dbReference>
<keyword evidence="16" id="KW-0449">Lipoprotein</keyword>
<evidence type="ECO:0000256" key="24">
    <source>
        <dbReference type="SAM" id="SignalP"/>
    </source>
</evidence>
<dbReference type="EC" id="3.2.1.39" evidence="5"/>
<evidence type="ECO:0000256" key="21">
    <source>
        <dbReference type="ARBA" id="ARBA00032906"/>
    </source>
</evidence>
<keyword evidence="8" id="KW-0134">Cell wall</keyword>
<dbReference type="InterPro" id="IPR000490">
    <property type="entry name" value="Glyco_hydro_17"/>
</dbReference>
<keyword evidence="18" id="KW-0624">Polysaccharide degradation</keyword>
<evidence type="ECO:0000256" key="6">
    <source>
        <dbReference type="ARBA" id="ARBA00019762"/>
    </source>
</evidence>
<dbReference type="SUPFAM" id="SSF51445">
    <property type="entry name" value="(Trans)glycosidases"/>
    <property type="match status" value="1"/>
</dbReference>
<evidence type="ECO:0000256" key="22">
    <source>
        <dbReference type="RuleBase" id="RU004335"/>
    </source>
</evidence>
<dbReference type="PANTHER" id="PTHR16631">
    <property type="entry name" value="GLUCAN 1,3-BETA-GLUCOSIDASE"/>
    <property type="match status" value="1"/>
</dbReference>
<reference evidence="25 26" key="1">
    <citation type="journal article" date="2023" name="bioRxiv">
        <title>High-quality genome assemblies of four members of thePodospora anserinaspecies complex.</title>
        <authorList>
            <person name="Ament-Velasquez S.L."/>
            <person name="Vogan A.A."/>
            <person name="Wallerman O."/>
            <person name="Hartmann F."/>
            <person name="Gautier V."/>
            <person name="Silar P."/>
            <person name="Giraud T."/>
            <person name="Johannesson H."/>
        </authorList>
    </citation>
    <scope>NUCLEOTIDE SEQUENCE [LARGE SCALE GENOMIC DNA]</scope>
    <source>
        <strain evidence="25 26">CBS 415.72m</strain>
    </source>
</reference>
<evidence type="ECO:0000256" key="14">
    <source>
        <dbReference type="ARBA" id="ARBA00023180"/>
    </source>
</evidence>
<evidence type="ECO:0000256" key="23">
    <source>
        <dbReference type="SAM" id="MobiDB-lite"/>
    </source>
</evidence>
<comment type="similarity">
    <text evidence="4 22">Belongs to the glycosyl hydrolase 17 family.</text>
</comment>
<feature type="compositionally biased region" description="Low complexity" evidence="23">
    <location>
        <begin position="361"/>
        <end position="381"/>
    </location>
</feature>
<keyword evidence="7" id="KW-1003">Cell membrane</keyword>
<comment type="catalytic activity">
    <reaction evidence="1">
        <text>Hydrolysis of (1-&gt;3)-beta-D-glucosidic linkages in (1-&gt;3)-beta-D-glucans.</text>
        <dbReference type="EC" id="3.2.1.39"/>
    </reaction>
</comment>
<keyword evidence="10" id="KW-0336">GPI-anchor</keyword>
<dbReference type="GeneID" id="87908593"/>
<evidence type="ECO:0000256" key="12">
    <source>
        <dbReference type="ARBA" id="ARBA00022801"/>
    </source>
</evidence>
<dbReference type="InterPro" id="IPR017853">
    <property type="entry name" value="GH"/>
</dbReference>
<evidence type="ECO:0000256" key="13">
    <source>
        <dbReference type="ARBA" id="ARBA00023136"/>
    </source>
</evidence>
<dbReference type="Gene3D" id="3.20.20.80">
    <property type="entry name" value="Glycosidases"/>
    <property type="match status" value="1"/>
</dbReference>
<keyword evidence="11 24" id="KW-0732">Signal</keyword>
<feature type="signal peptide" evidence="24">
    <location>
        <begin position="1"/>
        <end position="19"/>
    </location>
</feature>
<feature type="region of interest" description="Disordered" evidence="23">
    <location>
        <begin position="311"/>
        <end position="417"/>
    </location>
</feature>
<evidence type="ECO:0000256" key="11">
    <source>
        <dbReference type="ARBA" id="ARBA00022729"/>
    </source>
</evidence>
<evidence type="ECO:0000256" key="8">
    <source>
        <dbReference type="ARBA" id="ARBA00022512"/>
    </source>
</evidence>
<feature type="compositionally biased region" description="Low complexity" evidence="23">
    <location>
        <begin position="317"/>
        <end position="351"/>
    </location>
</feature>
<evidence type="ECO:0000256" key="15">
    <source>
        <dbReference type="ARBA" id="ARBA00023277"/>
    </source>
</evidence>
<dbReference type="RefSeq" id="XP_062744585.1">
    <property type="nucleotide sequence ID" value="XM_062888686.1"/>
</dbReference>
<evidence type="ECO:0000313" key="26">
    <source>
        <dbReference type="Proteomes" id="UP001323405"/>
    </source>
</evidence>
<keyword evidence="13" id="KW-0472">Membrane</keyword>
<evidence type="ECO:0000313" key="25">
    <source>
        <dbReference type="EMBL" id="KAK4655610.1"/>
    </source>
</evidence>
<proteinExistence type="inferred from homology"/>
<keyword evidence="26" id="KW-1185">Reference proteome</keyword>
<keyword evidence="9" id="KW-0964">Secreted</keyword>
<accession>A0ABR0GIP9</accession>
<name>A0ABR0GIP9_9PEZI</name>
<evidence type="ECO:0000256" key="9">
    <source>
        <dbReference type="ARBA" id="ARBA00022525"/>
    </source>
</evidence>
<gene>
    <name evidence="25" type="ORF">QC762_303900</name>
</gene>
<protein>
    <recommendedName>
        <fullName evidence="6">Probable glucan endo-1,3-beta-glucosidase eglC</fullName>
        <ecNumber evidence="5">3.2.1.39</ecNumber>
    </recommendedName>
    <alternativeName>
        <fullName evidence="20">Endo-1,3-beta-glucanase eglC</fullName>
    </alternativeName>
    <alternativeName>
        <fullName evidence="21">Laminarinase eglC</fullName>
    </alternativeName>
</protein>
<evidence type="ECO:0000256" key="7">
    <source>
        <dbReference type="ARBA" id="ARBA00022475"/>
    </source>
</evidence>
<dbReference type="InterPro" id="IPR050732">
    <property type="entry name" value="Beta-glucan_modifiers"/>
</dbReference>
<evidence type="ECO:0000256" key="16">
    <source>
        <dbReference type="ARBA" id="ARBA00023288"/>
    </source>
</evidence>
<keyword evidence="15" id="KW-0119">Carbohydrate metabolism</keyword>
<evidence type="ECO:0000256" key="3">
    <source>
        <dbReference type="ARBA" id="ARBA00004609"/>
    </source>
</evidence>
<comment type="caution">
    <text evidence="25">The sequence shown here is derived from an EMBL/GenBank/DDBJ whole genome shotgun (WGS) entry which is preliminary data.</text>
</comment>
<sequence>MRKALGLAALAASLTPVLGAVFGYNSGAQKPGGVKNQADYENEFRAAKALQGAPAGGFISVRLFTMLQDENAGNNPIEAIPAAIATNMRLLLGMWASAGSAKFDRELEALVTAVNRYGDAFVRLVDGISVGSEDLYRNSASVEEGSNPGANPQVIVGYIQKVRQRLSSTKLKAPIGHVDTWTAWVNGSNAAVVAACDWVGMDAYPYWQSTALPNNAIEQSPRLFQEALDKTRAASQGKPVWITETGHPVSGRTWGQSVASVENAKRYWNEVGCPRFGKEPIWWYKFQGDQTGAEPNFGITPAGQLTTKPLFDISCKPPGSSSPVPMPMTTGHAGAGGPPTESSSSAATSSGVGNSPASDVSSPPLSTASALPILSSAATSSGVRNSPRSGISGSTILSSAGTSTGVRNSPRSGVFSTTSTSTILLNSTVSSTSSSPATNTNGADVTTGSFGGVFAALLAVVFAV</sequence>
<keyword evidence="17" id="KW-0961">Cell wall biogenesis/degradation</keyword>
<keyword evidence="14" id="KW-0325">Glycoprotein</keyword>
<evidence type="ECO:0000256" key="18">
    <source>
        <dbReference type="ARBA" id="ARBA00023326"/>
    </source>
</evidence>
<comment type="function">
    <text evidence="19">Glucanases play a role in cell expansion during growth, in cell-cell fusion during mating, and in spore release during sporulation. This enzyme may be involved in beta-glucan degradation and also function biosynthetically as a transglycosylase.</text>
</comment>
<comment type="subcellular location">
    <subcellularLocation>
        <location evidence="3">Cell membrane</location>
        <topology evidence="3">Lipid-anchor</topology>
        <topology evidence="3">GPI-anchor</topology>
    </subcellularLocation>
    <subcellularLocation>
        <location evidence="2">Secreted</location>
        <location evidence="2">Cell wall</location>
    </subcellularLocation>
</comment>
<dbReference type="Proteomes" id="UP001323405">
    <property type="component" value="Unassembled WGS sequence"/>
</dbReference>
<evidence type="ECO:0000256" key="1">
    <source>
        <dbReference type="ARBA" id="ARBA00000382"/>
    </source>
</evidence>
<dbReference type="EMBL" id="JAFFHA010000005">
    <property type="protein sequence ID" value="KAK4655610.1"/>
    <property type="molecule type" value="Genomic_DNA"/>
</dbReference>
<evidence type="ECO:0000256" key="5">
    <source>
        <dbReference type="ARBA" id="ARBA00012780"/>
    </source>
</evidence>
<keyword evidence="12" id="KW-0378">Hydrolase</keyword>
<feature type="compositionally biased region" description="Polar residues" evidence="23">
    <location>
        <begin position="382"/>
        <end position="415"/>
    </location>
</feature>
<feature type="chain" id="PRO_5046538806" description="Probable glucan endo-1,3-beta-glucosidase eglC" evidence="24">
    <location>
        <begin position="20"/>
        <end position="464"/>
    </location>
</feature>
<organism evidence="25 26">
    <name type="scientific">Podospora pseudocomata</name>
    <dbReference type="NCBI Taxonomy" id="2093779"/>
    <lineage>
        <taxon>Eukaryota</taxon>
        <taxon>Fungi</taxon>
        <taxon>Dikarya</taxon>
        <taxon>Ascomycota</taxon>
        <taxon>Pezizomycotina</taxon>
        <taxon>Sordariomycetes</taxon>
        <taxon>Sordariomycetidae</taxon>
        <taxon>Sordariales</taxon>
        <taxon>Podosporaceae</taxon>
        <taxon>Podospora</taxon>
    </lineage>
</organism>
<evidence type="ECO:0000256" key="17">
    <source>
        <dbReference type="ARBA" id="ARBA00023316"/>
    </source>
</evidence>
<dbReference type="Pfam" id="PF00332">
    <property type="entry name" value="Glyco_hydro_17"/>
    <property type="match status" value="1"/>
</dbReference>